<dbReference type="RefSeq" id="WP_151005018.1">
    <property type="nucleotide sequence ID" value="NZ_BPQY01000167.1"/>
</dbReference>
<organism evidence="2 3">
    <name type="scientific">Methylobacterium soli</name>
    <dbReference type="NCBI Taxonomy" id="553447"/>
    <lineage>
        <taxon>Bacteria</taxon>
        <taxon>Pseudomonadati</taxon>
        <taxon>Pseudomonadota</taxon>
        <taxon>Alphaproteobacteria</taxon>
        <taxon>Hyphomicrobiales</taxon>
        <taxon>Methylobacteriaceae</taxon>
        <taxon>Methylobacterium</taxon>
    </lineage>
</organism>
<reference evidence="2 3" key="1">
    <citation type="submission" date="2019-09" db="EMBL/GenBank/DDBJ databases">
        <title>YIM 48816 draft genome.</title>
        <authorList>
            <person name="Jiang L."/>
        </authorList>
    </citation>
    <scope>NUCLEOTIDE SEQUENCE [LARGE SCALE GENOMIC DNA]</scope>
    <source>
        <strain evidence="2 3">YIM 48816</strain>
    </source>
</reference>
<sequence length="60" mass="6730">MISIPLEIALFLLAAAMMVYSLIDAVKHGSAYSACVFALIACFTFWPSSRHCIRHRSWPD</sequence>
<accession>A0A6L3SWA6</accession>
<proteinExistence type="predicted"/>
<evidence type="ECO:0000313" key="2">
    <source>
        <dbReference type="EMBL" id="KAB1071119.1"/>
    </source>
</evidence>
<dbReference type="Proteomes" id="UP000474159">
    <property type="component" value="Unassembled WGS sequence"/>
</dbReference>
<keyword evidence="1" id="KW-0472">Membrane</keyword>
<dbReference type="EMBL" id="VZZK01000056">
    <property type="protein sequence ID" value="KAB1071119.1"/>
    <property type="molecule type" value="Genomic_DNA"/>
</dbReference>
<dbReference type="AlphaFoldDB" id="A0A6L3SWA6"/>
<keyword evidence="1" id="KW-1133">Transmembrane helix</keyword>
<evidence type="ECO:0000313" key="3">
    <source>
        <dbReference type="Proteomes" id="UP000474159"/>
    </source>
</evidence>
<comment type="caution">
    <text evidence="2">The sequence shown here is derived from an EMBL/GenBank/DDBJ whole genome shotgun (WGS) entry which is preliminary data.</text>
</comment>
<gene>
    <name evidence="2" type="ORF">F6X53_29330</name>
</gene>
<feature type="transmembrane region" description="Helical" evidence="1">
    <location>
        <begin position="31"/>
        <end position="48"/>
    </location>
</feature>
<protein>
    <submittedName>
        <fullName evidence="2">Uncharacterized protein</fullName>
    </submittedName>
</protein>
<keyword evidence="3" id="KW-1185">Reference proteome</keyword>
<keyword evidence="1" id="KW-0812">Transmembrane</keyword>
<name>A0A6L3SWA6_9HYPH</name>
<evidence type="ECO:0000256" key="1">
    <source>
        <dbReference type="SAM" id="Phobius"/>
    </source>
</evidence>